<evidence type="ECO:0000256" key="1">
    <source>
        <dbReference type="SAM" id="MobiDB-lite"/>
    </source>
</evidence>
<reference evidence="2 3" key="1">
    <citation type="submission" date="2024-01" db="EMBL/GenBank/DDBJ databases">
        <title>The genome of the rayed Mediterranean limpet Patella caerulea (Linnaeus, 1758).</title>
        <authorList>
            <person name="Anh-Thu Weber A."/>
            <person name="Halstead-Nussloch G."/>
        </authorList>
    </citation>
    <scope>NUCLEOTIDE SEQUENCE [LARGE SCALE GENOMIC DNA]</scope>
    <source>
        <strain evidence="2">AATW-2023a</strain>
        <tissue evidence="2">Whole specimen</tissue>
    </source>
</reference>
<name>A0AAN8PCB1_PATCE</name>
<comment type="caution">
    <text evidence="2">The sequence shown here is derived from an EMBL/GenBank/DDBJ whole genome shotgun (WGS) entry which is preliminary data.</text>
</comment>
<feature type="compositionally biased region" description="Polar residues" evidence="1">
    <location>
        <begin position="89"/>
        <end position="101"/>
    </location>
</feature>
<evidence type="ECO:0000313" key="3">
    <source>
        <dbReference type="Proteomes" id="UP001347796"/>
    </source>
</evidence>
<protein>
    <submittedName>
        <fullName evidence="2">Uncharacterized protein</fullName>
    </submittedName>
</protein>
<dbReference type="Proteomes" id="UP001347796">
    <property type="component" value="Unassembled WGS sequence"/>
</dbReference>
<organism evidence="2 3">
    <name type="scientific">Patella caerulea</name>
    <name type="common">Rayed Mediterranean limpet</name>
    <dbReference type="NCBI Taxonomy" id="87958"/>
    <lineage>
        <taxon>Eukaryota</taxon>
        <taxon>Metazoa</taxon>
        <taxon>Spiralia</taxon>
        <taxon>Lophotrochozoa</taxon>
        <taxon>Mollusca</taxon>
        <taxon>Gastropoda</taxon>
        <taxon>Patellogastropoda</taxon>
        <taxon>Patelloidea</taxon>
        <taxon>Patellidae</taxon>
        <taxon>Patella</taxon>
    </lineage>
</organism>
<gene>
    <name evidence="2" type="ORF">SNE40_014174</name>
</gene>
<dbReference type="AlphaFoldDB" id="A0AAN8PCB1"/>
<dbReference type="EMBL" id="JAZGQO010000010">
    <property type="protein sequence ID" value="KAK6175782.1"/>
    <property type="molecule type" value="Genomic_DNA"/>
</dbReference>
<keyword evidence="3" id="KW-1185">Reference proteome</keyword>
<sequence>MYGTQAEKDLAKLQRKAKNVVDDWLEHYRIAIGLTSPSLNGLRDMPSSRRRYSQSAKLSNTDFLSRGTMLGVDFSKKSSSKLLRAPSAPSGQTKSNRPSTCNNLSLDHQGTLSSLNEITERVVAGGDSETVSPSTLAVMNRLISA</sequence>
<proteinExistence type="predicted"/>
<evidence type="ECO:0000313" key="2">
    <source>
        <dbReference type="EMBL" id="KAK6175782.1"/>
    </source>
</evidence>
<feature type="region of interest" description="Disordered" evidence="1">
    <location>
        <begin position="78"/>
        <end position="101"/>
    </location>
</feature>
<accession>A0AAN8PCB1</accession>